<evidence type="ECO:0000313" key="2">
    <source>
        <dbReference type="Proteomes" id="UP000199073"/>
    </source>
</evidence>
<proteinExistence type="predicted"/>
<reference evidence="1 2" key="1">
    <citation type="submission" date="2016-10" db="EMBL/GenBank/DDBJ databases">
        <authorList>
            <person name="de Groot N.N."/>
        </authorList>
    </citation>
    <scope>NUCLEOTIDE SEQUENCE [LARGE SCALE GENOMIC DNA]</scope>
    <source>
        <strain evidence="1 2">DSM 12130</strain>
    </source>
</reference>
<sequence length="176" mass="18536">MAENVKNPERRKAVKTIVGGLTAVAAYHTLPSKWGTPIVDQIFLPAHAATSGIVATYFLDVIPFGPADDWGRGALTVYADGTAVFVRINMLDTRKWEATFSSVPGVGTLVEVDRSPDCLPATSEGPGLTLNLASANGSEASFYFNNDPSRYPFTLPAASIPPEPILAGACEGGEPV</sequence>
<dbReference type="Proteomes" id="UP000199073">
    <property type="component" value="Unassembled WGS sequence"/>
</dbReference>
<dbReference type="RefSeq" id="WP_092221234.1">
    <property type="nucleotide sequence ID" value="NZ_FNJI01000008.1"/>
</dbReference>
<protein>
    <submittedName>
        <fullName evidence="1">Uncharacterized protein</fullName>
    </submittedName>
</protein>
<dbReference type="OrthoDB" id="5436587at2"/>
<organism evidence="1 2">
    <name type="scientific">Desulforhopalus singaporensis</name>
    <dbReference type="NCBI Taxonomy" id="91360"/>
    <lineage>
        <taxon>Bacteria</taxon>
        <taxon>Pseudomonadati</taxon>
        <taxon>Thermodesulfobacteriota</taxon>
        <taxon>Desulfobulbia</taxon>
        <taxon>Desulfobulbales</taxon>
        <taxon>Desulfocapsaceae</taxon>
        <taxon>Desulforhopalus</taxon>
    </lineage>
</organism>
<gene>
    <name evidence="1" type="ORF">SAMN05660330_01400</name>
</gene>
<dbReference type="AlphaFoldDB" id="A0A1H0NQK4"/>
<dbReference type="EMBL" id="FNJI01000008">
    <property type="protein sequence ID" value="SDO94846.1"/>
    <property type="molecule type" value="Genomic_DNA"/>
</dbReference>
<accession>A0A1H0NQK4</accession>
<keyword evidence="2" id="KW-1185">Reference proteome</keyword>
<name>A0A1H0NQK4_9BACT</name>
<evidence type="ECO:0000313" key="1">
    <source>
        <dbReference type="EMBL" id="SDO94846.1"/>
    </source>
</evidence>